<evidence type="ECO:0000313" key="1">
    <source>
        <dbReference type="WBParaSite" id="ASIM_0002062101-mRNA-1"/>
    </source>
</evidence>
<reference evidence="1" key="1">
    <citation type="submission" date="2017-02" db="UniProtKB">
        <authorList>
            <consortium name="WormBaseParasite"/>
        </authorList>
    </citation>
    <scope>IDENTIFICATION</scope>
</reference>
<accession>A0A0M3KI06</accession>
<name>A0A0M3KI06_ANISI</name>
<proteinExistence type="predicted"/>
<dbReference type="AlphaFoldDB" id="A0A0M3KI06"/>
<organism evidence="1">
    <name type="scientific">Anisakis simplex</name>
    <name type="common">Herring worm</name>
    <dbReference type="NCBI Taxonomy" id="6269"/>
    <lineage>
        <taxon>Eukaryota</taxon>
        <taxon>Metazoa</taxon>
        <taxon>Ecdysozoa</taxon>
        <taxon>Nematoda</taxon>
        <taxon>Chromadorea</taxon>
        <taxon>Rhabditida</taxon>
        <taxon>Spirurina</taxon>
        <taxon>Ascaridomorpha</taxon>
        <taxon>Ascaridoidea</taxon>
        <taxon>Anisakidae</taxon>
        <taxon>Anisakis</taxon>
        <taxon>Anisakis simplex complex</taxon>
    </lineage>
</organism>
<sequence length="270" mass="32780">LQNDANEDARIKNALRKYISNHIYNCRQTIVVRENRDELNRIKMLNLNKELLREAISRIVNKTSDEHGWTLYRPIPSYIMRNISGVRNKAYKQNKDLERGNEMNYERAMREVFIRGSTRLIRDDYRDWAVATLAIKDWLRLDLKRIDFTHVIPKILKTDEFVYKRVQTRLIEYMYNFIRKARFKLLHERYRHQLLWIRQKYTRDTVPDEVIIGFLERASSENHWEGNIPSFLGTKSWIFKRTIEYFRAKPNYNSPTPLNDDECMRFNLKL</sequence>
<protein>
    <submittedName>
        <fullName evidence="1">Reverse transcriptase</fullName>
    </submittedName>
</protein>
<dbReference type="WBParaSite" id="ASIM_0002062101-mRNA-1">
    <property type="protein sequence ID" value="ASIM_0002062101-mRNA-1"/>
    <property type="gene ID" value="ASIM_0002062101"/>
</dbReference>